<keyword evidence="9" id="KW-1029">Fimbrium biogenesis</keyword>
<dbReference type="Pfam" id="PF13953">
    <property type="entry name" value="PapC_C"/>
    <property type="match status" value="1"/>
</dbReference>
<dbReference type="GO" id="GO:0009279">
    <property type="term" value="C:cell outer membrane"/>
    <property type="evidence" value="ECO:0007669"/>
    <property type="project" value="UniProtKB-SubCell"/>
</dbReference>
<evidence type="ECO:0000313" key="13">
    <source>
        <dbReference type="EMBL" id="OWQ71853.1"/>
    </source>
</evidence>
<dbReference type="Proteomes" id="UP000197090">
    <property type="component" value="Unassembled WGS sequence"/>
</dbReference>
<dbReference type="FunFam" id="2.60.40.3110:FF:000001">
    <property type="entry name" value="Putative fimbrial outer membrane usher"/>
    <property type="match status" value="1"/>
</dbReference>
<dbReference type="Gene3D" id="2.60.40.2070">
    <property type="match status" value="1"/>
</dbReference>
<accession>A0A246I1K2</accession>
<dbReference type="InterPro" id="IPR042186">
    <property type="entry name" value="FimD_plug_dom"/>
</dbReference>
<keyword evidence="4" id="KW-1134">Transmembrane beta strand</keyword>
<evidence type="ECO:0000256" key="4">
    <source>
        <dbReference type="ARBA" id="ARBA00022452"/>
    </source>
</evidence>
<evidence type="ECO:0000313" key="14">
    <source>
        <dbReference type="Proteomes" id="UP000197090"/>
    </source>
</evidence>
<evidence type="ECO:0000256" key="8">
    <source>
        <dbReference type="ARBA" id="ARBA00023237"/>
    </source>
</evidence>
<keyword evidence="5 9" id="KW-0812">Transmembrane</keyword>
<dbReference type="GO" id="GO:0015473">
    <property type="term" value="F:fimbrial usher porin activity"/>
    <property type="evidence" value="ECO:0007669"/>
    <property type="project" value="InterPro"/>
</dbReference>
<protein>
    <recommendedName>
        <fullName evidence="15">Fimbrial biogenesis outer membrane usher protein</fullName>
    </recommendedName>
</protein>
<dbReference type="InterPro" id="IPR043142">
    <property type="entry name" value="PapC-like_C_sf"/>
</dbReference>
<evidence type="ECO:0000256" key="9">
    <source>
        <dbReference type="RuleBase" id="RU003884"/>
    </source>
</evidence>
<dbReference type="AlphaFoldDB" id="A0A246I1K2"/>
<feature type="signal peptide" evidence="10">
    <location>
        <begin position="1"/>
        <end position="36"/>
    </location>
</feature>
<comment type="similarity">
    <text evidence="2 9">Belongs to the fimbrial export usher family.</text>
</comment>
<evidence type="ECO:0000259" key="12">
    <source>
        <dbReference type="Pfam" id="PF13954"/>
    </source>
</evidence>
<dbReference type="InterPro" id="IPR025949">
    <property type="entry name" value="PapC-like_C"/>
</dbReference>
<feature type="domain" description="PapC-like C-terminal" evidence="11">
    <location>
        <begin position="789"/>
        <end position="852"/>
    </location>
</feature>
<comment type="caution">
    <text evidence="13">The sequence shown here is derived from an EMBL/GenBank/DDBJ whole genome shotgun (WGS) entry which is preliminary data.</text>
</comment>
<dbReference type="PANTHER" id="PTHR30451">
    <property type="entry name" value="OUTER MEMBRANE USHER PROTEIN"/>
    <property type="match status" value="1"/>
</dbReference>
<evidence type="ECO:0000259" key="11">
    <source>
        <dbReference type="Pfam" id="PF13953"/>
    </source>
</evidence>
<feature type="domain" description="PapC N-terminal" evidence="12">
    <location>
        <begin position="45"/>
        <end position="194"/>
    </location>
</feature>
<keyword evidence="3 9" id="KW-0813">Transport</keyword>
<evidence type="ECO:0008006" key="15">
    <source>
        <dbReference type="Google" id="ProtNLM"/>
    </source>
</evidence>
<dbReference type="RefSeq" id="WP_088497463.1">
    <property type="nucleotide sequence ID" value="NZ_NIVX01000092.1"/>
</dbReference>
<dbReference type="Gene3D" id="2.60.40.3110">
    <property type="match status" value="1"/>
</dbReference>
<evidence type="ECO:0000256" key="7">
    <source>
        <dbReference type="ARBA" id="ARBA00023136"/>
    </source>
</evidence>
<feature type="chain" id="PRO_5012490172" description="Fimbrial biogenesis outer membrane usher protein" evidence="10">
    <location>
        <begin position="37"/>
        <end position="893"/>
    </location>
</feature>
<dbReference type="InterPro" id="IPR000015">
    <property type="entry name" value="Fimb_usher"/>
</dbReference>
<dbReference type="PANTHER" id="PTHR30451:SF20">
    <property type="entry name" value="FIMBRIAE USHER"/>
    <property type="match status" value="1"/>
</dbReference>
<dbReference type="Gene3D" id="2.60.40.2610">
    <property type="entry name" value="Outer membrane usher protein FimD, plug domain"/>
    <property type="match status" value="1"/>
</dbReference>
<evidence type="ECO:0000256" key="1">
    <source>
        <dbReference type="ARBA" id="ARBA00004571"/>
    </source>
</evidence>
<evidence type="ECO:0000256" key="5">
    <source>
        <dbReference type="ARBA" id="ARBA00022692"/>
    </source>
</evidence>
<dbReference type="GO" id="GO:0009297">
    <property type="term" value="P:pilus assembly"/>
    <property type="evidence" value="ECO:0007669"/>
    <property type="project" value="InterPro"/>
</dbReference>
<evidence type="ECO:0000256" key="3">
    <source>
        <dbReference type="ARBA" id="ARBA00022448"/>
    </source>
</evidence>
<dbReference type="InterPro" id="IPR025885">
    <property type="entry name" value="PapC_N"/>
</dbReference>
<evidence type="ECO:0000256" key="2">
    <source>
        <dbReference type="ARBA" id="ARBA00008064"/>
    </source>
</evidence>
<proteinExistence type="inferred from homology"/>
<keyword evidence="6 10" id="KW-0732">Signal</keyword>
<dbReference type="PROSITE" id="PS01151">
    <property type="entry name" value="FIMBRIAL_USHER"/>
    <property type="match status" value="1"/>
</dbReference>
<dbReference type="EMBL" id="NIVX01000092">
    <property type="protein sequence ID" value="OWQ71853.1"/>
    <property type="molecule type" value="Genomic_DNA"/>
</dbReference>
<sequence>MNARSRAPAAGARQFQRARLPGVVAAILFAPAVASASNESPDDVEFDAAFLPVGASSRLDLQRFSQEDYVAPGTYRGDVRLNGQWQARADIVYREVDGVSRLCLDPAALKRYGIAPERLHADQARQPALAWPDEPFCGDLGERVPGATASFDAGNQTLDLQVPQLYLRSEARGYVDPSEWDAGVAALSLGYNASVYRYSNGAAPTYSGFLGLNASGRVAGWQLVHQGAMTHGGSQPQRYRSAAAYLMHDIVPWKAQLMVGDTSTAGDLFESVRLRGARLGSDDRMLPQSQRGFAPVVRGIAETNARVIVRQRGNVLLETSVAPGPFEINDLFPTGYAGDLDVEVVEADGRSRRFTLPYSAVPQLLRPGQSRWSVAAGRVAEASLLDAPDVLQLQYQRGLSNVVSAYGGAVVGDNYHSVLAGSAVNTRFGALAMDASLSQARVRGLPELSGSSFRVAYNRSIASTGTSFAIAAYRYATRGYVSVRDWASLRDAQARDLGIDAVARQRNRMDLSVNQRLGERGGQLFVIGTRRDFWNTAGRQLDLSVGYSNQWKSLSYSLNFQRTRDSIDFMPGFLQDRIPGADAAPRPQMARADNRLMLMLSVPLGSTPRAPQLNVTQTRSDNADPSTQLSASGLWVRDDRVNYGVSLARIGGGNALDVNGGYRGGRGQLAANLSRGPGYTQMGLGASGGLVLHAGGLTLSPPLGDTVALVHAPGAAGMRVENSGGSRVDSRGFAVVPYLTPYQLNTISLDPKGAGYSLELQETARAVAPRAGALVKLDFSTRASRGLMVDTQTEDGRPLPFGAQATDASGATVGVVGQGSRLLLSGLQSSGPVQVQWGEGADHQCVVDVQIPDGPVSGQYAVLSAQCRSPVVHANGDAPPARRITTTFQENAP</sequence>
<evidence type="ECO:0000256" key="6">
    <source>
        <dbReference type="ARBA" id="ARBA00022729"/>
    </source>
</evidence>
<dbReference type="Pfam" id="PF00577">
    <property type="entry name" value="Usher"/>
    <property type="match status" value="2"/>
</dbReference>
<dbReference type="SUPFAM" id="SSF141729">
    <property type="entry name" value="FimD N-terminal domain-like"/>
    <property type="match status" value="1"/>
</dbReference>
<dbReference type="Gene3D" id="3.10.20.410">
    <property type="match status" value="1"/>
</dbReference>
<dbReference type="InterPro" id="IPR037224">
    <property type="entry name" value="PapC_N_sf"/>
</dbReference>
<evidence type="ECO:0000256" key="10">
    <source>
        <dbReference type="SAM" id="SignalP"/>
    </source>
</evidence>
<keyword evidence="7 9" id="KW-0472">Membrane</keyword>
<dbReference type="InterPro" id="IPR018030">
    <property type="entry name" value="Fimbrial_membr_usher_CS"/>
</dbReference>
<name>A0A246I1K2_STEMA</name>
<comment type="subcellular location">
    <subcellularLocation>
        <location evidence="1 9">Cell outer membrane</location>
        <topology evidence="1 9">Multi-pass membrane protein</topology>
    </subcellularLocation>
</comment>
<dbReference type="Pfam" id="PF13954">
    <property type="entry name" value="PapC_N"/>
    <property type="match status" value="1"/>
</dbReference>
<gene>
    <name evidence="13" type="ORF">CEE63_15530</name>
</gene>
<reference evidence="13 14" key="1">
    <citation type="submission" date="2017-06" db="EMBL/GenBank/DDBJ databases">
        <authorList>
            <person name="Kim H.J."/>
            <person name="Triplett B.A."/>
        </authorList>
    </citation>
    <scope>NUCLEOTIDE SEQUENCE [LARGE SCALE GENOMIC DNA]</scope>
    <source>
        <strain evidence="13 14">594</strain>
    </source>
</reference>
<keyword evidence="8 9" id="KW-0998">Cell outer membrane</keyword>
<organism evidence="13 14">
    <name type="scientific">Stenotrophomonas maltophilia</name>
    <name type="common">Pseudomonas maltophilia</name>
    <name type="synonym">Xanthomonas maltophilia</name>
    <dbReference type="NCBI Taxonomy" id="40324"/>
    <lineage>
        <taxon>Bacteria</taxon>
        <taxon>Pseudomonadati</taxon>
        <taxon>Pseudomonadota</taxon>
        <taxon>Gammaproteobacteria</taxon>
        <taxon>Lysobacterales</taxon>
        <taxon>Lysobacteraceae</taxon>
        <taxon>Stenotrophomonas</taxon>
        <taxon>Stenotrophomonas maltophilia group</taxon>
    </lineage>
</organism>